<dbReference type="Proteomes" id="UP000006377">
    <property type="component" value="Chromosome"/>
</dbReference>
<dbReference type="Gene3D" id="1.10.530.10">
    <property type="match status" value="1"/>
</dbReference>
<dbReference type="eggNOG" id="COG0741">
    <property type="taxonomic scope" value="Bacteria"/>
</dbReference>
<reference evidence="2 3" key="1">
    <citation type="journal article" date="2011" name="Stand. Genomic Sci.">
        <title>Complete genome sequence of Parvibaculum lavamentivorans type strain (DS-1(T)).</title>
        <authorList>
            <person name="Schleheck D."/>
            <person name="Weiss M."/>
            <person name="Pitluck S."/>
            <person name="Bruce D."/>
            <person name="Land M.L."/>
            <person name="Han S."/>
            <person name="Saunders E."/>
            <person name="Tapia R."/>
            <person name="Detter C."/>
            <person name="Brettin T."/>
            <person name="Han J."/>
            <person name="Woyke T."/>
            <person name="Goodwin L."/>
            <person name="Pennacchio L."/>
            <person name="Nolan M."/>
            <person name="Cook A.M."/>
            <person name="Kjelleberg S."/>
            <person name="Thomas T."/>
        </authorList>
    </citation>
    <scope>NUCLEOTIDE SEQUENCE [LARGE SCALE GENOMIC DNA]</scope>
    <source>
        <strain evidence="3">DS-1 / DSM 13023 / NCIMB 13966</strain>
    </source>
</reference>
<evidence type="ECO:0000313" key="3">
    <source>
        <dbReference type="Proteomes" id="UP000006377"/>
    </source>
</evidence>
<accession>A7HWL3</accession>
<dbReference type="SUPFAM" id="SSF53955">
    <property type="entry name" value="Lysozyme-like"/>
    <property type="match status" value="1"/>
</dbReference>
<dbReference type="OrthoDB" id="8477976at2"/>
<protein>
    <recommendedName>
        <fullName evidence="4">Lytic transglycosylase catalytic</fullName>
    </recommendedName>
</protein>
<dbReference type="RefSeq" id="WP_012111611.1">
    <property type="nucleotide sequence ID" value="NC_009719.1"/>
</dbReference>
<dbReference type="HOGENOM" id="CLU_062432_1_0_5"/>
<feature type="compositionally biased region" description="Polar residues" evidence="1">
    <location>
        <begin position="218"/>
        <end position="227"/>
    </location>
</feature>
<evidence type="ECO:0000256" key="1">
    <source>
        <dbReference type="SAM" id="MobiDB-lite"/>
    </source>
</evidence>
<feature type="region of interest" description="Disordered" evidence="1">
    <location>
        <begin position="255"/>
        <end position="274"/>
    </location>
</feature>
<gene>
    <name evidence="2" type="ordered locus">Plav_2688</name>
</gene>
<feature type="region of interest" description="Disordered" evidence="1">
    <location>
        <begin position="289"/>
        <end position="332"/>
    </location>
</feature>
<evidence type="ECO:0008006" key="4">
    <source>
        <dbReference type="Google" id="ProtNLM"/>
    </source>
</evidence>
<feature type="region of interest" description="Disordered" evidence="1">
    <location>
        <begin position="206"/>
        <end position="248"/>
    </location>
</feature>
<evidence type="ECO:0000313" key="2">
    <source>
        <dbReference type="EMBL" id="ABS64296.1"/>
    </source>
</evidence>
<dbReference type="EMBL" id="CP000774">
    <property type="protein sequence ID" value="ABS64296.1"/>
    <property type="molecule type" value="Genomic_DNA"/>
</dbReference>
<dbReference type="AlphaFoldDB" id="A7HWL3"/>
<keyword evidence="3" id="KW-1185">Reference proteome</keyword>
<dbReference type="InterPro" id="IPR023346">
    <property type="entry name" value="Lysozyme-like_dom_sf"/>
</dbReference>
<organism evidence="2 3">
    <name type="scientific">Parvibaculum lavamentivorans (strain DS-1 / DSM 13023 / NCIMB 13966)</name>
    <dbReference type="NCBI Taxonomy" id="402881"/>
    <lineage>
        <taxon>Bacteria</taxon>
        <taxon>Pseudomonadati</taxon>
        <taxon>Pseudomonadota</taxon>
        <taxon>Alphaproteobacteria</taxon>
        <taxon>Hyphomicrobiales</taxon>
        <taxon>Parvibaculaceae</taxon>
        <taxon>Parvibaculum</taxon>
    </lineage>
</organism>
<name>A7HWL3_PARL1</name>
<proteinExistence type="predicted"/>
<feature type="compositionally biased region" description="Basic and acidic residues" evidence="1">
    <location>
        <begin position="300"/>
        <end position="322"/>
    </location>
</feature>
<sequence>MSLVETIGIQPTIATALQAASQRTGTDFDYLLKTAMRESSLNCEAQSKTSSACGLFQFTEQSWLGTLKKHGEALGLGDYSASITRNANGRYVVENAAERQEILALRNDAHASALMAGAYTQDSAAHLEGRLGREVNEGELYIAHFLGAGGASKLIGAAEDTPNARADTLFPAAADANRSIFYNADGRARTVSEVYRNLVAKHENADASRMQEMAENRPLSSNRNQTVTKEKPGFTEQPAGEARRSYATRGAAALSPVSGGAYPAASTGTSVGRAPLQLTPGIVELLASLDPIPEGSETLRSGDKKNARDEAEARDERRERARMLPRSGFAYS</sequence>
<dbReference type="KEGG" id="pla:Plav_2688"/>
<dbReference type="STRING" id="402881.Plav_2688"/>